<keyword evidence="1" id="KW-1133">Transmembrane helix</keyword>
<protein>
    <submittedName>
        <fullName evidence="2">Uncharacterized protein</fullName>
    </submittedName>
</protein>
<organism evidence="2">
    <name type="scientific">Methanofollis liminatans</name>
    <dbReference type="NCBI Taxonomy" id="2201"/>
    <lineage>
        <taxon>Archaea</taxon>
        <taxon>Methanobacteriati</taxon>
        <taxon>Methanobacteriota</taxon>
        <taxon>Stenosarchaea group</taxon>
        <taxon>Methanomicrobia</taxon>
        <taxon>Methanomicrobiales</taxon>
        <taxon>Methanomicrobiaceae</taxon>
        <taxon>Methanofollis</taxon>
    </lineage>
</organism>
<feature type="transmembrane region" description="Helical" evidence="1">
    <location>
        <begin position="45"/>
        <end position="64"/>
    </location>
</feature>
<dbReference type="EMBL" id="DSBY01000034">
    <property type="protein sequence ID" value="HDS62663.1"/>
    <property type="molecule type" value="Genomic_DNA"/>
</dbReference>
<sequence>MTIERTIASAFQMDEETWARHANPWSVWTRNTVLPILVLAFWSRAWLGLWSLVPIAGALLWTWINPRLFVRPESTENWASKAVLGERVWLNRRAVPVPERHRRAPKILSVCSGIGMLCVIWGVYALEVWPTLFGAAVAYLSKLWFLDRMVWLYEDMKDMAPEYRSWLYTEER</sequence>
<comment type="caution">
    <text evidence="2">The sequence shown here is derived from an EMBL/GenBank/DDBJ whole genome shotgun (WGS) entry which is preliminary data.</text>
</comment>
<keyword evidence="1" id="KW-0472">Membrane</keyword>
<gene>
    <name evidence="2" type="ORF">ENN52_00735</name>
</gene>
<proteinExistence type="predicted"/>
<reference evidence="2" key="1">
    <citation type="journal article" date="2020" name="mSystems">
        <title>Genome- and Community-Level Interaction Insights into Carbon Utilization and Element Cycling Functions of Hydrothermarchaeota in Hydrothermal Sediment.</title>
        <authorList>
            <person name="Zhou Z."/>
            <person name="Liu Y."/>
            <person name="Xu W."/>
            <person name="Pan J."/>
            <person name="Luo Z.H."/>
            <person name="Li M."/>
        </authorList>
    </citation>
    <scope>NUCLEOTIDE SEQUENCE</scope>
    <source>
        <strain evidence="2">SpSt-1183</strain>
    </source>
</reference>
<evidence type="ECO:0000313" key="2">
    <source>
        <dbReference type="EMBL" id="HDS62663.1"/>
    </source>
</evidence>
<dbReference type="Pfam" id="PF20358">
    <property type="entry name" value="DUF6653"/>
    <property type="match status" value="1"/>
</dbReference>
<name>A0A831M0M1_9EURY</name>
<dbReference type="Proteomes" id="UP000885648">
    <property type="component" value="Unassembled WGS sequence"/>
</dbReference>
<dbReference type="AlphaFoldDB" id="A0A831M0M1"/>
<feature type="transmembrane region" description="Helical" evidence="1">
    <location>
        <begin position="107"/>
        <end position="126"/>
    </location>
</feature>
<evidence type="ECO:0000256" key="1">
    <source>
        <dbReference type="SAM" id="Phobius"/>
    </source>
</evidence>
<dbReference type="InterPro" id="IPR046595">
    <property type="entry name" value="DUF6653"/>
</dbReference>
<keyword evidence="1" id="KW-0812">Transmembrane</keyword>
<accession>A0A831M0M1</accession>